<dbReference type="InterPro" id="IPR018247">
    <property type="entry name" value="EF_Hand_1_Ca_BS"/>
</dbReference>
<organism evidence="9 10">
    <name type="scientific">Gloeothece verrucosa (strain PCC 7822)</name>
    <name type="common">Cyanothece sp. (strain PCC 7822)</name>
    <dbReference type="NCBI Taxonomy" id="497965"/>
    <lineage>
        <taxon>Bacteria</taxon>
        <taxon>Bacillati</taxon>
        <taxon>Cyanobacteriota</taxon>
        <taxon>Cyanophyceae</taxon>
        <taxon>Oscillatoriophycideae</taxon>
        <taxon>Chroococcales</taxon>
        <taxon>Aphanothecaceae</taxon>
        <taxon>Gloeothece</taxon>
        <taxon>Gloeothece verrucosa</taxon>
    </lineage>
</organism>
<evidence type="ECO:0000256" key="3">
    <source>
        <dbReference type="ARBA" id="ARBA00012027"/>
    </source>
</evidence>
<dbReference type="eggNOG" id="COG1555">
    <property type="taxonomic scope" value="Bacteria"/>
</dbReference>
<dbReference type="InterPro" id="IPR051406">
    <property type="entry name" value="PLD_domain"/>
</dbReference>
<dbReference type="CDD" id="cd09173">
    <property type="entry name" value="PLDc_Nuc_like_unchar1_2"/>
    <property type="match status" value="1"/>
</dbReference>
<dbReference type="PROSITE" id="PS50035">
    <property type="entry name" value="PLD"/>
    <property type="match status" value="2"/>
</dbReference>
<accession>E0UFR1</accession>
<dbReference type="SUPFAM" id="SSF56024">
    <property type="entry name" value="Phospholipase D/nuclease"/>
    <property type="match status" value="2"/>
</dbReference>
<evidence type="ECO:0000259" key="8">
    <source>
        <dbReference type="PROSITE" id="PS50222"/>
    </source>
</evidence>
<protein>
    <recommendedName>
        <fullName evidence="3">phospholipase D</fullName>
        <ecNumber evidence="3">3.1.4.4</ecNumber>
    </recommendedName>
</protein>
<keyword evidence="5" id="KW-0442">Lipid degradation</keyword>
<dbReference type="PANTHER" id="PTHR43856">
    <property type="entry name" value="CARDIOLIPIN HYDROLASE"/>
    <property type="match status" value="1"/>
</dbReference>
<dbReference type="OrthoDB" id="155099at2"/>
<comment type="catalytic activity">
    <reaction evidence="1">
        <text>a 1,2-diacyl-sn-glycero-3-phosphocholine + H2O = a 1,2-diacyl-sn-glycero-3-phosphate + choline + H(+)</text>
        <dbReference type="Rhea" id="RHEA:14445"/>
        <dbReference type="ChEBI" id="CHEBI:15354"/>
        <dbReference type="ChEBI" id="CHEBI:15377"/>
        <dbReference type="ChEBI" id="CHEBI:15378"/>
        <dbReference type="ChEBI" id="CHEBI:57643"/>
        <dbReference type="ChEBI" id="CHEBI:58608"/>
        <dbReference type="EC" id="3.1.4.4"/>
    </reaction>
</comment>
<dbReference type="InterPro" id="IPR025202">
    <property type="entry name" value="PLD-like_dom"/>
</dbReference>
<dbReference type="EC" id="3.1.4.4" evidence="3"/>
<comment type="similarity">
    <text evidence="2">Belongs to the phospholipase D family.</text>
</comment>
<dbReference type="InterPro" id="IPR001736">
    <property type="entry name" value="PLipase_D/transphosphatidylase"/>
</dbReference>
<proteinExistence type="inferred from homology"/>
<dbReference type="GO" id="GO:0016042">
    <property type="term" value="P:lipid catabolic process"/>
    <property type="evidence" value="ECO:0007669"/>
    <property type="project" value="UniProtKB-KW"/>
</dbReference>
<reference evidence="10" key="1">
    <citation type="journal article" date="2011" name="MBio">
        <title>Novel metabolic attributes of the genus Cyanothece, comprising a group of unicellular nitrogen-fixing Cyanobacteria.</title>
        <authorList>
            <person name="Bandyopadhyay A."/>
            <person name="Elvitigala T."/>
            <person name="Welsh E."/>
            <person name="Stockel J."/>
            <person name="Liberton M."/>
            <person name="Min H."/>
            <person name="Sherman L.A."/>
            <person name="Pakrasi H.B."/>
        </authorList>
    </citation>
    <scope>NUCLEOTIDE SEQUENCE [LARGE SCALE GENOMIC DNA]</scope>
    <source>
        <strain evidence="10">PCC 7822</strain>
    </source>
</reference>
<dbReference type="PROSITE" id="PS50222">
    <property type="entry name" value="EF_HAND_2"/>
    <property type="match status" value="1"/>
</dbReference>
<dbReference type="GO" id="GO:0005509">
    <property type="term" value="F:calcium ion binding"/>
    <property type="evidence" value="ECO:0007669"/>
    <property type="project" value="InterPro"/>
</dbReference>
<dbReference type="SMART" id="SM00155">
    <property type="entry name" value="PLDc"/>
    <property type="match status" value="2"/>
</dbReference>
<keyword evidence="6" id="KW-0443">Lipid metabolism</keyword>
<dbReference type="KEGG" id="cyj:Cyan7822_1165"/>
<dbReference type="GO" id="GO:0006793">
    <property type="term" value="P:phosphorus metabolic process"/>
    <property type="evidence" value="ECO:0007669"/>
    <property type="project" value="UniProtKB-ARBA"/>
</dbReference>
<dbReference type="eggNOG" id="COG1502">
    <property type="taxonomic scope" value="Bacteria"/>
</dbReference>
<feature type="domain" description="PLD phosphodiesterase" evidence="7">
    <location>
        <begin position="386"/>
        <end position="413"/>
    </location>
</feature>
<dbReference type="Pfam" id="PF12836">
    <property type="entry name" value="HHH_3"/>
    <property type="match status" value="1"/>
</dbReference>
<dbReference type="Gene3D" id="3.30.870.10">
    <property type="entry name" value="Endonuclease Chain A"/>
    <property type="match status" value="2"/>
</dbReference>
<dbReference type="GO" id="GO:0004630">
    <property type="term" value="F:phospholipase D activity"/>
    <property type="evidence" value="ECO:0007669"/>
    <property type="project" value="UniProtKB-EC"/>
</dbReference>
<name>E0UFR1_GLOV7</name>
<dbReference type="CDD" id="cd09116">
    <property type="entry name" value="PLDc_Nuc_like"/>
    <property type="match status" value="1"/>
</dbReference>
<keyword evidence="4" id="KW-0378">Hydrolase</keyword>
<evidence type="ECO:0000256" key="6">
    <source>
        <dbReference type="ARBA" id="ARBA00023098"/>
    </source>
</evidence>
<dbReference type="HOGENOM" id="CLU_038899_0_0_3"/>
<dbReference type="GO" id="GO:0016891">
    <property type="term" value="F:RNA endonuclease activity producing 5'-phosphomonoesters, hydrolytic mechanism"/>
    <property type="evidence" value="ECO:0007669"/>
    <property type="project" value="TreeGrafter"/>
</dbReference>
<evidence type="ECO:0000256" key="5">
    <source>
        <dbReference type="ARBA" id="ARBA00022963"/>
    </source>
</evidence>
<evidence type="ECO:0000256" key="2">
    <source>
        <dbReference type="ARBA" id="ARBA00008664"/>
    </source>
</evidence>
<gene>
    <name evidence="9" type="ordered locus">Cyan7822_1165</name>
</gene>
<dbReference type="InterPro" id="IPR002048">
    <property type="entry name" value="EF_hand_dom"/>
</dbReference>
<dbReference type="EMBL" id="CP002198">
    <property type="protein sequence ID" value="ADN13172.1"/>
    <property type="molecule type" value="Genomic_DNA"/>
</dbReference>
<dbReference type="AlphaFoldDB" id="E0UFR1"/>
<evidence type="ECO:0000256" key="1">
    <source>
        <dbReference type="ARBA" id="ARBA00000798"/>
    </source>
</evidence>
<dbReference type="SUPFAM" id="SSF160975">
    <property type="entry name" value="AF1531-like"/>
    <property type="match status" value="1"/>
</dbReference>
<dbReference type="Pfam" id="PF13091">
    <property type="entry name" value="PLDc_2"/>
    <property type="match status" value="2"/>
</dbReference>
<dbReference type="PROSITE" id="PS00018">
    <property type="entry name" value="EF_HAND_1"/>
    <property type="match status" value="1"/>
</dbReference>
<feature type="domain" description="PLD phosphodiesterase" evidence="7">
    <location>
        <begin position="182"/>
        <end position="209"/>
    </location>
</feature>
<evidence type="ECO:0000313" key="9">
    <source>
        <dbReference type="EMBL" id="ADN13172.1"/>
    </source>
</evidence>
<dbReference type="Proteomes" id="UP000008206">
    <property type="component" value="Chromosome"/>
</dbReference>
<dbReference type="STRING" id="497965.Cyan7822_1165"/>
<feature type="domain" description="EF-hand" evidence="8">
    <location>
        <begin position="131"/>
        <end position="166"/>
    </location>
</feature>
<dbReference type="Gene3D" id="1.10.150.320">
    <property type="entry name" value="Photosystem II 12 kDa extrinsic protein"/>
    <property type="match status" value="1"/>
</dbReference>
<sequence>MLKYQRIFAGFILVLSACSHKTEIQRPKPLPQDPSLEVYFNQNQAQGADYSDPYRKIKRPGDNLEQILIDSINTAQSTVDIAVQEFRLPNLAQALVKRHQAGVKVRVILENTYRRPFSDLTSREVQELSEREGDRYEDFFALADTNKDQKLSAEEIHQSDALVILRQGGIPIIDDTADGSKGSALMHHKFMIIDRNNLIVTSANFTLSDIHGDFLRSDSRGNANHLLKIKSPQLAKLFTEEFNLLWGDGPGGKLDSLFGINKPARVPQTIALNNSEITLKFSPNSTAYPWDKSSNGLINQTLITSHSSVDLALFVFSEQQLANTLEKRHQKGVNIRALIDPGFAFNNYSEGLDMLGVALSNKCRYEADNHPWQSPLTSVGIPQLSPTDKLHHKFAIIDQNTIITGSHNWSASANNQNDETLIIIKSPLVAAHFKQEFERLYQNAILGIPTYVAEKIKKDQQNCSHFSSTTSQASGGKLINLNTASLEELETLPGIGTSLAKKILKTRQEKPFTSLEDLQRVPGIRQGKLKKLRGKVSW</sequence>
<dbReference type="PANTHER" id="PTHR43856:SF1">
    <property type="entry name" value="MITOCHONDRIAL CARDIOLIPIN HYDROLASE"/>
    <property type="match status" value="1"/>
</dbReference>
<evidence type="ECO:0000259" key="7">
    <source>
        <dbReference type="PROSITE" id="PS50035"/>
    </source>
</evidence>
<evidence type="ECO:0000313" key="10">
    <source>
        <dbReference type="Proteomes" id="UP000008206"/>
    </source>
</evidence>
<dbReference type="RefSeq" id="WP_013321279.1">
    <property type="nucleotide sequence ID" value="NC_014501.1"/>
</dbReference>
<dbReference type="PROSITE" id="PS51257">
    <property type="entry name" value="PROKAR_LIPOPROTEIN"/>
    <property type="match status" value="1"/>
</dbReference>
<keyword evidence="10" id="KW-1185">Reference proteome</keyword>
<evidence type="ECO:0000256" key="4">
    <source>
        <dbReference type="ARBA" id="ARBA00022801"/>
    </source>
</evidence>